<dbReference type="NCBIfam" id="NF033547">
    <property type="entry name" value="transpos_IS1595"/>
    <property type="match status" value="1"/>
</dbReference>
<gene>
    <name evidence="2" type="ORF">FJM51_11255</name>
</gene>
<evidence type="ECO:0000313" key="3">
    <source>
        <dbReference type="Proteomes" id="UP000319255"/>
    </source>
</evidence>
<dbReference type="SMART" id="SM01126">
    <property type="entry name" value="DDE_Tnp_IS1595"/>
    <property type="match status" value="1"/>
</dbReference>
<dbReference type="Pfam" id="PF12760">
    <property type="entry name" value="Zn_ribbon_IS1595"/>
    <property type="match status" value="1"/>
</dbReference>
<organism evidence="2 3">
    <name type="scientific">Amaricoccus solimangrovi</name>
    <dbReference type="NCBI Taxonomy" id="2589815"/>
    <lineage>
        <taxon>Bacteria</taxon>
        <taxon>Pseudomonadati</taxon>
        <taxon>Pseudomonadota</taxon>
        <taxon>Alphaproteobacteria</taxon>
        <taxon>Rhodobacterales</taxon>
        <taxon>Paracoccaceae</taxon>
        <taxon>Amaricoccus</taxon>
    </lineage>
</organism>
<proteinExistence type="predicted"/>
<dbReference type="RefSeq" id="WP_140454238.1">
    <property type="nucleotide sequence ID" value="NZ_VFRP01000009.1"/>
</dbReference>
<evidence type="ECO:0000313" key="2">
    <source>
        <dbReference type="EMBL" id="TPE50824.1"/>
    </source>
</evidence>
<sequence length="321" mass="36244">MAQHFLLSAKARTLSLKEIYAAGEDAAYATFRKLRWPETDGEAICPRCGCCDTYTIATRRKFKCKGCGHQFSVTSGTIFASRKLSFVDLLAAICIFVTNAKGMSAVQFSRTMDVQYKTAWVMAHKLREALAREVHGAELDGEVEIDGAYFGGVVRPENRKEDRKDRRLKENRSDRRRVVIALREREGRTVTFIGKEEAEGVKHALRIVDRDAALYADEGSHWDVLDAVFAKGGRVNHSVEYSAGDGEHTNWVESYFSRLRRMVEGQHHFVSAGYLHQYAAHAAWIEDHRRDGSRALVQRVVANAMAAPVSRAWKGYWQRAA</sequence>
<dbReference type="OrthoDB" id="271821at2"/>
<dbReference type="InterPro" id="IPR024445">
    <property type="entry name" value="Tnp_ISXO2-like"/>
</dbReference>
<name>A0A501WRW7_9RHOB</name>
<feature type="domain" description="ISXO2-like transposase" evidence="1">
    <location>
        <begin position="138"/>
        <end position="287"/>
    </location>
</feature>
<reference evidence="2 3" key="1">
    <citation type="submission" date="2019-06" db="EMBL/GenBank/DDBJ databases">
        <title>A novel bacterium of genus Amaricoccus, isolated from marine sediment.</title>
        <authorList>
            <person name="Huang H."/>
            <person name="Mo K."/>
            <person name="Hu Y."/>
        </authorList>
    </citation>
    <scope>NUCLEOTIDE SEQUENCE [LARGE SCALE GENOMIC DNA]</scope>
    <source>
        <strain evidence="2 3">HB172011</strain>
    </source>
</reference>
<evidence type="ECO:0000259" key="1">
    <source>
        <dbReference type="SMART" id="SM01126"/>
    </source>
</evidence>
<accession>A0A501WRW7</accession>
<dbReference type="InterPro" id="IPR024442">
    <property type="entry name" value="Transposase_Zn_ribbon"/>
</dbReference>
<dbReference type="Pfam" id="PF12762">
    <property type="entry name" value="DDE_Tnp_IS1595"/>
    <property type="match status" value="1"/>
</dbReference>
<protein>
    <submittedName>
        <fullName evidence="2">IS1595 family transposase</fullName>
    </submittedName>
</protein>
<comment type="caution">
    <text evidence="2">The sequence shown here is derived from an EMBL/GenBank/DDBJ whole genome shotgun (WGS) entry which is preliminary data.</text>
</comment>
<dbReference type="AlphaFoldDB" id="A0A501WRW7"/>
<keyword evidence="3" id="KW-1185">Reference proteome</keyword>
<dbReference type="Proteomes" id="UP000319255">
    <property type="component" value="Unassembled WGS sequence"/>
</dbReference>
<dbReference type="EMBL" id="VFRP01000009">
    <property type="protein sequence ID" value="TPE50824.1"/>
    <property type="molecule type" value="Genomic_DNA"/>
</dbReference>